<keyword evidence="1" id="KW-0031">Aminopeptidase</keyword>
<name>A0ACC2STA8_9FUNG</name>
<dbReference type="Proteomes" id="UP001165960">
    <property type="component" value="Unassembled WGS sequence"/>
</dbReference>
<dbReference type="EC" id="3.4.11.26" evidence="1"/>
<gene>
    <name evidence="1" type="primary">ICP55_1</name>
    <name evidence="1" type="ORF">DSO57_1020699</name>
</gene>
<sequence>MLFVRFRTGANHLRNLSLANWGCSSKSNLLQTRSFSNAVLKNSVQAALSVKQPTQSQRLGGKSFKESYATIPSPSPVINTTSLPNFTKETSGKNTITETSRLAGLTQNVGQPSHMTHPHLMKPDELMVGMPRTEFEMRRAQFMSKLPEGSVAIIMGHRLKYRSNNIFYPFHQNPNLLYLTGFNQPDAVLVLSKNDSLMRGYRMAMFVPPKDPEVELWDGAKCGIENAMEHFMADEAYDITQFTHIIKPILSKAGAIYLDLPKAIEVSTPEHTITNYILQHKLSSKVKQARSILDEIRCFKSSAEVALIKRAGDIAAYSFIEVMEQTGKAAREDMRISEHDIASQFEAQSRKMGSLGHAYVPVVAGGSNALTLHYVSNDQLLRQGDLVMTDAGSFYHGYGSDITRTWPVSGKFTAAQKELYSVVLSVQKKCIQMCTVESRLSLNDILFHSVDLLQKELLSIGFDVTSNEVHRRLYPHHVSHYLGLDIHDTPSVSRTRKLERGMVVTIEPGVYIPDDPAYPARFRGMGIRIEDDVLVTDGAPVVLSATAPKEIEDIEFVCSGGRINSSPILF</sequence>
<evidence type="ECO:0000313" key="2">
    <source>
        <dbReference type="Proteomes" id="UP001165960"/>
    </source>
</evidence>
<protein>
    <submittedName>
        <fullName evidence="1">Aminopeptidase</fullName>
        <ecNumber evidence="1">3.4.11.26</ecNumber>
    </submittedName>
</protein>
<comment type="caution">
    <text evidence="1">The sequence shown here is derived from an EMBL/GenBank/DDBJ whole genome shotgun (WGS) entry which is preliminary data.</text>
</comment>
<keyword evidence="1" id="KW-0645">Protease</keyword>
<accession>A0ACC2STA8</accession>
<keyword evidence="1" id="KW-0378">Hydrolase</keyword>
<evidence type="ECO:0000313" key="1">
    <source>
        <dbReference type="EMBL" id="KAJ9065342.1"/>
    </source>
</evidence>
<organism evidence="1 2">
    <name type="scientific">Entomophthora muscae</name>
    <dbReference type="NCBI Taxonomy" id="34485"/>
    <lineage>
        <taxon>Eukaryota</taxon>
        <taxon>Fungi</taxon>
        <taxon>Fungi incertae sedis</taxon>
        <taxon>Zoopagomycota</taxon>
        <taxon>Entomophthoromycotina</taxon>
        <taxon>Entomophthoromycetes</taxon>
        <taxon>Entomophthorales</taxon>
        <taxon>Entomophthoraceae</taxon>
        <taxon>Entomophthora</taxon>
    </lineage>
</organism>
<keyword evidence="2" id="KW-1185">Reference proteome</keyword>
<proteinExistence type="predicted"/>
<dbReference type="EMBL" id="QTSX02004358">
    <property type="protein sequence ID" value="KAJ9065342.1"/>
    <property type="molecule type" value="Genomic_DNA"/>
</dbReference>
<reference evidence="1" key="1">
    <citation type="submission" date="2022-04" db="EMBL/GenBank/DDBJ databases">
        <title>Genome of the entomopathogenic fungus Entomophthora muscae.</title>
        <authorList>
            <person name="Elya C."/>
            <person name="Lovett B.R."/>
            <person name="Lee E."/>
            <person name="Macias A.M."/>
            <person name="Hajek A.E."/>
            <person name="De Bivort B.L."/>
            <person name="Kasson M.T."/>
            <person name="De Fine Licht H.H."/>
            <person name="Stajich J.E."/>
        </authorList>
    </citation>
    <scope>NUCLEOTIDE SEQUENCE</scope>
    <source>
        <strain evidence="1">Berkeley</strain>
    </source>
</reference>